<evidence type="ECO:0000256" key="9">
    <source>
        <dbReference type="ARBA" id="ARBA00023136"/>
    </source>
</evidence>
<evidence type="ECO:0000256" key="7">
    <source>
        <dbReference type="ARBA" id="ARBA00023065"/>
    </source>
</evidence>
<dbReference type="InterPro" id="IPR000531">
    <property type="entry name" value="Beta-barrel_TonB"/>
</dbReference>
<evidence type="ECO:0000313" key="16">
    <source>
        <dbReference type="EMBL" id="TDN87040.1"/>
    </source>
</evidence>
<dbReference type="GO" id="GO:0006826">
    <property type="term" value="P:iron ion transport"/>
    <property type="evidence" value="ECO:0007669"/>
    <property type="project" value="UniProtKB-KW"/>
</dbReference>
<keyword evidence="5 11" id="KW-0812">Transmembrane</keyword>
<gene>
    <name evidence="16" type="ORF">EV664_101619</name>
</gene>
<evidence type="ECO:0000313" key="17">
    <source>
        <dbReference type="Proteomes" id="UP000295493"/>
    </source>
</evidence>
<dbReference type="SUPFAM" id="SSF56935">
    <property type="entry name" value="Porins"/>
    <property type="match status" value="1"/>
</dbReference>
<proteinExistence type="inferred from homology"/>
<keyword evidence="2 11" id="KW-0813">Transport</keyword>
<dbReference type="Proteomes" id="UP000295493">
    <property type="component" value="Unassembled WGS sequence"/>
</dbReference>
<evidence type="ECO:0000259" key="14">
    <source>
        <dbReference type="Pfam" id="PF00593"/>
    </source>
</evidence>
<keyword evidence="17" id="KW-1185">Reference proteome</keyword>
<dbReference type="InterPro" id="IPR036942">
    <property type="entry name" value="Beta-barrel_TonB_sf"/>
</dbReference>
<keyword evidence="4" id="KW-0410">Iron transport</keyword>
<dbReference type="PROSITE" id="PS52016">
    <property type="entry name" value="TONB_DEPENDENT_REC_3"/>
    <property type="match status" value="1"/>
</dbReference>
<keyword evidence="6" id="KW-0408">Iron</keyword>
<dbReference type="EMBL" id="SNWD01000001">
    <property type="protein sequence ID" value="TDN87040.1"/>
    <property type="molecule type" value="Genomic_DNA"/>
</dbReference>
<keyword evidence="3 11" id="KW-1134">Transmembrane beta strand</keyword>
<comment type="similarity">
    <text evidence="11 12">Belongs to the TonB-dependent receptor family.</text>
</comment>
<evidence type="ECO:0000256" key="2">
    <source>
        <dbReference type="ARBA" id="ARBA00022448"/>
    </source>
</evidence>
<keyword evidence="16" id="KW-0675">Receptor</keyword>
<keyword evidence="8 12" id="KW-0798">TonB box</keyword>
<evidence type="ECO:0000256" key="1">
    <source>
        <dbReference type="ARBA" id="ARBA00004571"/>
    </source>
</evidence>
<evidence type="ECO:0000259" key="15">
    <source>
        <dbReference type="Pfam" id="PF07715"/>
    </source>
</evidence>
<name>A0A4R6G026_9SPHN</name>
<organism evidence="16 17">
    <name type="scientific">Stakelama pacifica</name>
    <dbReference type="NCBI Taxonomy" id="517720"/>
    <lineage>
        <taxon>Bacteria</taxon>
        <taxon>Pseudomonadati</taxon>
        <taxon>Pseudomonadota</taxon>
        <taxon>Alphaproteobacteria</taxon>
        <taxon>Sphingomonadales</taxon>
        <taxon>Sphingomonadaceae</taxon>
        <taxon>Stakelama</taxon>
    </lineage>
</organism>
<evidence type="ECO:0000256" key="8">
    <source>
        <dbReference type="ARBA" id="ARBA00023077"/>
    </source>
</evidence>
<evidence type="ECO:0000256" key="4">
    <source>
        <dbReference type="ARBA" id="ARBA00022496"/>
    </source>
</evidence>
<dbReference type="CDD" id="cd01347">
    <property type="entry name" value="ligand_gated_channel"/>
    <property type="match status" value="1"/>
</dbReference>
<sequence length="793" mass="83769">MKPTTALFCGAALTALASPAAAQQASSASDTAATSSPPKPQPTGYDNEIIVTAQKRSQLLMDVPQSISVVGGDRLDQQQATSFADYADLVPGLTLQQTNPGKSRIVLRGINTGGSSPTVSVYVDDVPYGASTGQSNGAVLAGDFDSLDIERIEVLKGPQGTLYGANSLGGLVKFVTTPPQLGIVEGKAKAGIEAVKGGDIGWSASGVLNVPLGEKVAVRAAGFYRNTPGFIDTVGLAEDDANSVKSYGGRVSVLFKPSDTLSLRLNAMAQNIRADSQQSYDADPVTLKPVSTNPYTGEPVDGYTRGARYREYGNTDYRLYSGVLDWDLGFATLSSVTGYSRLKSNDLQDISDQLGGLGDAIYGSGGAGPESAGIYYPNQADQKKFTQELRLASPASDTFEWLVGAYYTKEKGRIFQQYLPFAIPGGTPIDPTLTLPVGPDGGDVTFPDFLMAKLDSEYREYAGFANATLHLGDRFDLTGGVRYSHNKQDTSQFLQGSLLPLGGGTSPDLQTGSSDEDVFTWSVSPLFRISDHASIYARVAKGYRPGGPNVVPPGAGADFPRQFNADTLISYEAGVRAETADRSFAIDASVFYLDWKDIQVSVTYQVPGLGAFTGDGNGRKAKSQGAEVTATLRPVSGFDVIASIAYTDAKLTDDLPGIDIGTGSLVPPGYDGDRLPYAPEWSATISADYQWTLSGGAEAFVGGNVHLMSDQATDFDPTYRMVLGRRQSIDGYATVGLRAGVDIDPFRVTLFAHNLTNSGGLVNVGAYGARPGGAIDATPIRPRTFGAKVEWGF</sequence>
<dbReference type="RefSeq" id="WP_133494166.1">
    <property type="nucleotide sequence ID" value="NZ_BMLU01000001.1"/>
</dbReference>
<accession>A0A4R6G026</accession>
<comment type="caution">
    <text evidence="16">The sequence shown here is derived from an EMBL/GenBank/DDBJ whole genome shotgun (WGS) entry which is preliminary data.</text>
</comment>
<feature type="chain" id="PRO_5020699374" evidence="13">
    <location>
        <begin position="23"/>
        <end position="793"/>
    </location>
</feature>
<dbReference type="Gene3D" id="2.40.170.20">
    <property type="entry name" value="TonB-dependent receptor, beta-barrel domain"/>
    <property type="match status" value="1"/>
</dbReference>
<keyword evidence="7" id="KW-0406">Ion transport</keyword>
<comment type="subcellular location">
    <subcellularLocation>
        <location evidence="1 11">Cell outer membrane</location>
        <topology evidence="1 11">Multi-pass membrane protein</topology>
    </subcellularLocation>
</comment>
<dbReference type="PANTHER" id="PTHR32552">
    <property type="entry name" value="FERRICHROME IRON RECEPTOR-RELATED"/>
    <property type="match status" value="1"/>
</dbReference>
<evidence type="ECO:0000256" key="11">
    <source>
        <dbReference type="PROSITE-ProRule" id="PRU01360"/>
    </source>
</evidence>
<keyword evidence="9 11" id="KW-0472">Membrane</keyword>
<evidence type="ECO:0000256" key="13">
    <source>
        <dbReference type="SAM" id="SignalP"/>
    </source>
</evidence>
<keyword evidence="13" id="KW-0732">Signal</keyword>
<feature type="signal peptide" evidence="13">
    <location>
        <begin position="1"/>
        <end position="22"/>
    </location>
</feature>
<dbReference type="OrthoDB" id="9760333at2"/>
<feature type="domain" description="TonB-dependent receptor plug" evidence="15">
    <location>
        <begin position="60"/>
        <end position="170"/>
    </location>
</feature>
<evidence type="ECO:0000256" key="3">
    <source>
        <dbReference type="ARBA" id="ARBA00022452"/>
    </source>
</evidence>
<dbReference type="AlphaFoldDB" id="A0A4R6G026"/>
<reference evidence="16 17" key="1">
    <citation type="submission" date="2019-03" db="EMBL/GenBank/DDBJ databases">
        <title>Genomic Encyclopedia of Type Strains, Phase IV (KMG-IV): sequencing the most valuable type-strain genomes for metagenomic binning, comparative biology and taxonomic classification.</title>
        <authorList>
            <person name="Goeker M."/>
        </authorList>
    </citation>
    <scope>NUCLEOTIDE SEQUENCE [LARGE SCALE GENOMIC DNA]</scope>
    <source>
        <strain evidence="16 17">DSM 25059</strain>
    </source>
</reference>
<evidence type="ECO:0000256" key="12">
    <source>
        <dbReference type="RuleBase" id="RU003357"/>
    </source>
</evidence>
<evidence type="ECO:0000256" key="10">
    <source>
        <dbReference type="ARBA" id="ARBA00023237"/>
    </source>
</evidence>
<dbReference type="InterPro" id="IPR012910">
    <property type="entry name" value="Plug_dom"/>
</dbReference>
<evidence type="ECO:0000256" key="6">
    <source>
        <dbReference type="ARBA" id="ARBA00023004"/>
    </source>
</evidence>
<dbReference type="Pfam" id="PF00593">
    <property type="entry name" value="TonB_dep_Rec_b-barrel"/>
    <property type="match status" value="1"/>
</dbReference>
<dbReference type="Pfam" id="PF07715">
    <property type="entry name" value="Plug"/>
    <property type="match status" value="1"/>
</dbReference>
<evidence type="ECO:0000256" key="5">
    <source>
        <dbReference type="ARBA" id="ARBA00022692"/>
    </source>
</evidence>
<protein>
    <submittedName>
        <fullName evidence="16">Outer membrane receptor protein involved in Fe transport</fullName>
    </submittedName>
</protein>
<dbReference type="GO" id="GO:0009279">
    <property type="term" value="C:cell outer membrane"/>
    <property type="evidence" value="ECO:0007669"/>
    <property type="project" value="UniProtKB-SubCell"/>
</dbReference>
<dbReference type="InterPro" id="IPR039426">
    <property type="entry name" value="TonB-dep_rcpt-like"/>
</dbReference>
<dbReference type="PANTHER" id="PTHR32552:SF81">
    <property type="entry name" value="TONB-DEPENDENT OUTER MEMBRANE RECEPTOR"/>
    <property type="match status" value="1"/>
</dbReference>
<feature type="domain" description="TonB-dependent receptor-like beta-barrel" evidence="14">
    <location>
        <begin position="278"/>
        <end position="755"/>
    </location>
</feature>
<keyword evidence="10 11" id="KW-0998">Cell outer membrane</keyword>